<keyword evidence="2" id="KW-0119">Carbohydrate metabolism</keyword>
<gene>
    <name evidence="4" type="ORF">WA1_46465</name>
</gene>
<dbReference type="Gene3D" id="2.115.10.20">
    <property type="entry name" value="Glycosyl hydrolase domain, family 43"/>
    <property type="match status" value="1"/>
</dbReference>
<evidence type="ECO:0000259" key="3">
    <source>
        <dbReference type="Pfam" id="PF24793"/>
    </source>
</evidence>
<dbReference type="EMBL" id="ANNX02000047">
    <property type="protein sequence ID" value="KYC37082.1"/>
    <property type="molecule type" value="Genomic_DNA"/>
</dbReference>
<evidence type="ECO:0000256" key="2">
    <source>
        <dbReference type="ARBA" id="ARBA00023277"/>
    </source>
</evidence>
<dbReference type="AlphaFoldDB" id="A0A139WXH8"/>
<dbReference type="SUPFAM" id="SSF75005">
    <property type="entry name" value="Arabinanase/levansucrase/invertase"/>
    <property type="match status" value="1"/>
</dbReference>
<accession>A0A139WXH8</accession>
<dbReference type="GO" id="GO:0045493">
    <property type="term" value="P:xylan catabolic process"/>
    <property type="evidence" value="ECO:0007669"/>
    <property type="project" value="UniProtKB-KW"/>
</dbReference>
<proteinExistence type="predicted"/>
<organism evidence="4 5">
    <name type="scientific">Scytonema hofmannii PCC 7110</name>
    <dbReference type="NCBI Taxonomy" id="128403"/>
    <lineage>
        <taxon>Bacteria</taxon>
        <taxon>Bacillati</taxon>
        <taxon>Cyanobacteriota</taxon>
        <taxon>Cyanophyceae</taxon>
        <taxon>Nostocales</taxon>
        <taxon>Scytonemataceae</taxon>
        <taxon>Scytonema</taxon>
    </lineage>
</organism>
<dbReference type="InterPro" id="IPR023296">
    <property type="entry name" value="Glyco_hydro_beta-prop_sf"/>
</dbReference>
<dbReference type="Pfam" id="PF24793">
    <property type="entry name" value="GINT1_N"/>
    <property type="match status" value="1"/>
</dbReference>
<reference evidence="4 5" key="1">
    <citation type="journal article" date="2013" name="Genome Biol. Evol.">
        <title>Genomes of Stigonematalean cyanobacteria (subsection V) and the evolution of oxygenic photosynthesis from prokaryotes to plastids.</title>
        <authorList>
            <person name="Dagan T."/>
            <person name="Roettger M."/>
            <person name="Stucken K."/>
            <person name="Landan G."/>
            <person name="Koch R."/>
            <person name="Major P."/>
            <person name="Gould S.B."/>
            <person name="Goremykin V.V."/>
            <person name="Rippka R."/>
            <person name="Tandeau de Marsac N."/>
            <person name="Gugger M."/>
            <person name="Lockhart P.J."/>
            <person name="Allen J.F."/>
            <person name="Brune I."/>
            <person name="Maus I."/>
            <person name="Puhler A."/>
            <person name="Martin W.F."/>
        </authorList>
    </citation>
    <scope>NUCLEOTIDE SEQUENCE [LARGE SCALE GENOMIC DNA]</scope>
    <source>
        <strain evidence="4 5">PCC 7110</strain>
    </source>
</reference>
<dbReference type="Proteomes" id="UP000076925">
    <property type="component" value="Unassembled WGS sequence"/>
</dbReference>
<name>A0A139WXH8_9CYAN</name>
<evidence type="ECO:0000313" key="4">
    <source>
        <dbReference type="EMBL" id="KYC37082.1"/>
    </source>
</evidence>
<evidence type="ECO:0000256" key="1">
    <source>
        <dbReference type="ARBA" id="ARBA00022651"/>
    </source>
</evidence>
<sequence>MSIGLGLHNIFQRFDTLSVGDGKSIAYFKRFVRSVIRRRCEWSIGIYVGESLFDFGSPDGMINPVLTAKDVTDVPALFVADPFMVCDRNTWYMFFEVLNGRDNKGDIGLATSDDSFKWHYRQIVLDEPFHLSYPYVFKVDNDYYMIPESYEANSVRLYKAINFPNQWSFVKILLDGSDYVDSSIFYDKGMWWMFTTSFKGNILRLYYASELMGNWIEHPNSPVIQENLNIARPGGRVVVSDGKIFRYTQDVEGFYGNQVRVVEITDLTKTTYKEVAVTNNSILKASGHGWNKIGMHNIDPHQTEKGQWLACVDGYRIVFVFGFDNNYNLIWRY</sequence>
<dbReference type="InterPro" id="IPR052176">
    <property type="entry name" value="Glycosyl_Hydrlase_43_Enz"/>
</dbReference>
<dbReference type="RefSeq" id="WP_017744897.1">
    <property type="nucleotide sequence ID" value="NZ_KQ976354.1"/>
</dbReference>
<dbReference type="OrthoDB" id="3771157at2"/>
<comment type="caution">
    <text evidence="4">The sequence shown here is derived from an EMBL/GenBank/DDBJ whole genome shotgun (WGS) entry which is preliminary data.</text>
</comment>
<protein>
    <recommendedName>
        <fullName evidence="3">Glucosamine inositolphosphorylceramide transferase 1 N-terminal domain-containing protein</fullName>
    </recommendedName>
</protein>
<feature type="domain" description="Glucosamine inositolphosphorylceramide transferase 1 N-terminal" evidence="3">
    <location>
        <begin position="42"/>
        <end position="314"/>
    </location>
</feature>
<dbReference type="InterPro" id="IPR056442">
    <property type="entry name" value="GINT1_N"/>
</dbReference>
<dbReference type="STRING" id="128403.WA1_46465"/>
<evidence type="ECO:0000313" key="5">
    <source>
        <dbReference type="Proteomes" id="UP000076925"/>
    </source>
</evidence>
<dbReference type="PANTHER" id="PTHR43772">
    <property type="entry name" value="ENDO-1,4-BETA-XYLANASE"/>
    <property type="match status" value="1"/>
</dbReference>
<keyword evidence="1" id="KW-0858">Xylan degradation</keyword>
<keyword evidence="5" id="KW-1185">Reference proteome</keyword>
<dbReference type="PANTHER" id="PTHR43772:SF2">
    <property type="entry name" value="PUTATIVE (AFU_ORTHOLOGUE AFUA_2G04480)-RELATED"/>
    <property type="match status" value="1"/>
</dbReference>
<keyword evidence="1" id="KW-0624">Polysaccharide degradation</keyword>